<evidence type="ECO:0000313" key="1">
    <source>
        <dbReference type="EMBL" id="ABV13154.1"/>
    </source>
</evidence>
<reference evidence="1 2" key="1">
    <citation type="submission" date="2007-08" db="EMBL/GenBank/DDBJ databases">
        <authorList>
            <consortium name="The Citrobacter koseri Genome Sequencing Project"/>
            <person name="McClelland M."/>
            <person name="Sanderson E.K."/>
            <person name="Porwollik S."/>
            <person name="Spieth J."/>
            <person name="Clifton W.S."/>
            <person name="Latreille P."/>
            <person name="Courtney L."/>
            <person name="Wang C."/>
            <person name="Pepin K."/>
            <person name="Bhonagiri V."/>
            <person name="Nash W."/>
            <person name="Johnson M."/>
            <person name="Thiruvilangam P."/>
            <person name="Wilson R."/>
        </authorList>
    </citation>
    <scope>NUCLEOTIDE SEQUENCE [LARGE SCALE GENOMIC DNA]</scope>
    <source>
        <strain evidence="2">ATCC BAA-895 / CDC 4225-83 / SGSC4696</strain>
    </source>
</reference>
<evidence type="ECO:0000313" key="2">
    <source>
        <dbReference type="Proteomes" id="UP000008148"/>
    </source>
</evidence>
<keyword evidence="2" id="KW-1185">Reference proteome</keyword>
<organism evidence="1 2">
    <name type="scientific">Citrobacter koseri (strain ATCC BAA-895 / CDC 4225-83 / SGSC4696)</name>
    <dbReference type="NCBI Taxonomy" id="290338"/>
    <lineage>
        <taxon>Bacteria</taxon>
        <taxon>Pseudomonadati</taxon>
        <taxon>Pseudomonadota</taxon>
        <taxon>Gammaproteobacteria</taxon>
        <taxon>Enterobacterales</taxon>
        <taxon>Enterobacteriaceae</taxon>
        <taxon>Citrobacter</taxon>
    </lineage>
</organism>
<dbReference type="EMBL" id="CP000822">
    <property type="protein sequence ID" value="ABV13154.1"/>
    <property type="molecule type" value="Genomic_DNA"/>
</dbReference>
<dbReference type="HOGENOM" id="CLU_3181788_0_0_6"/>
<gene>
    <name evidence="1" type="ordered locus">CKO_02028</name>
</gene>
<protein>
    <submittedName>
        <fullName evidence="1">Uncharacterized protein</fullName>
    </submittedName>
</protein>
<sequence length="46" mass="5258">MILNHNLKLFLSLSDKLILKRSTQGRLDIFSEKKMMFVTSCDGDAV</sequence>
<name>A8AI41_CITK8</name>
<accession>A8AI41</accession>
<dbReference type="KEGG" id="cko:CKO_02028"/>
<dbReference type="Proteomes" id="UP000008148">
    <property type="component" value="Chromosome"/>
</dbReference>
<proteinExistence type="predicted"/>
<dbReference type="AlphaFoldDB" id="A8AI41"/>